<dbReference type="Gene3D" id="3.40.50.300">
    <property type="entry name" value="P-loop containing nucleotide triphosphate hydrolases"/>
    <property type="match status" value="1"/>
</dbReference>
<keyword evidence="10 11" id="KW-0472">Membrane</keyword>
<dbReference type="InterPro" id="IPR017871">
    <property type="entry name" value="ABC_transporter-like_CS"/>
</dbReference>
<dbReference type="GO" id="GO:0005886">
    <property type="term" value="C:plasma membrane"/>
    <property type="evidence" value="ECO:0007669"/>
    <property type="project" value="UniProtKB-SubCell"/>
</dbReference>
<comment type="caution">
    <text evidence="14">The sequence shown here is derived from an EMBL/GenBank/DDBJ whole genome shotgun (WGS) entry which is preliminary data.</text>
</comment>
<dbReference type="PROSITE" id="PS00211">
    <property type="entry name" value="ABC_TRANSPORTER_1"/>
    <property type="match status" value="1"/>
</dbReference>
<evidence type="ECO:0000256" key="3">
    <source>
        <dbReference type="ARBA" id="ARBA00005417"/>
    </source>
</evidence>
<keyword evidence="4 11" id="KW-0813">Transport</keyword>
<keyword evidence="6 11" id="KW-0812">Transmembrane</keyword>
<feature type="transmembrane region" description="Helical" evidence="11">
    <location>
        <begin position="123"/>
        <end position="142"/>
    </location>
</feature>
<evidence type="ECO:0000256" key="4">
    <source>
        <dbReference type="ARBA" id="ARBA00022448"/>
    </source>
</evidence>
<organism evidence="14 15">
    <name type="scientific">Microbacterium radiodurans</name>
    <dbReference type="NCBI Taxonomy" id="661398"/>
    <lineage>
        <taxon>Bacteria</taxon>
        <taxon>Bacillati</taxon>
        <taxon>Actinomycetota</taxon>
        <taxon>Actinomycetes</taxon>
        <taxon>Micrococcales</taxon>
        <taxon>Microbacteriaceae</taxon>
        <taxon>Microbacterium</taxon>
    </lineage>
</organism>
<accession>A0A5J5IYP2</accession>
<evidence type="ECO:0000256" key="8">
    <source>
        <dbReference type="ARBA" id="ARBA00022840"/>
    </source>
</evidence>
<gene>
    <name evidence="14" type="ORF">F6B42_00935</name>
</gene>
<proteinExistence type="inferred from homology"/>
<dbReference type="InterPro" id="IPR027417">
    <property type="entry name" value="P-loop_NTPase"/>
</dbReference>
<dbReference type="SUPFAM" id="SSF52540">
    <property type="entry name" value="P-loop containing nucleoside triphosphate hydrolases"/>
    <property type="match status" value="1"/>
</dbReference>
<keyword evidence="5" id="KW-1003">Cell membrane</keyword>
<feature type="domain" description="ABC transmembrane type-1" evidence="13">
    <location>
        <begin position="85"/>
        <end position="277"/>
    </location>
</feature>
<feature type="transmembrane region" description="Helical" evidence="11">
    <location>
        <begin position="24"/>
        <end position="44"/>
    </location>
</feature>
<dbReference type="FunFam" id="3.40.50.300:FF:000016">
    <property type="entry name" value="Oligopeptide ABC transporter ATP-binding component"/>
    <property type="match status" value="1"/>
</dbReference>
<dbReference type="InterPro" id="IPR003593">
    <property type="entry name" value="AAA+_ATPase"/>
</dbReference>
<dbReference type="SMART" id="SM00382">
    <property type="entry name" value="AAA"/>
    <property type="match status" value="1"/>
</dbReference>
<feature type="domain" description="ABC transporter" evidence="12">
    <location>
        <begin position="319"/>
        <end position="568"/>
    </location>
</feature>
<keyword evidence="15" id="KW-1185">Reference proteome</keyword>
<feature type="transmembrane region" description="Helical" evidence="11">
    <location>
        <begin position="148"/>
        <end position="167"/>
    </location>
</feature>
<comment type="similarity">
    <text evidence="3">Belongs to the ABC transporter superfamily.</text>
</comment>
<dbReference type="PROSITE" id="PS50893">
    <property type="entry name" value="ABC_TRANSPORTER_2"/>
    <property type="match status" value="1"/>
</dbReference>
<dbReference type="GO" id="GO:0005524">
    <property type="term" value="F:ATP binding"/>
    <property type="evidence" value="ECO:0007669"/>
    <property type="project" value="UniProtKB-KW"/>
</dbReference>
<keyword evidence="9 11" id="KW-1133">Transmembrane helix</keyword>
<dbReference type="PANTHER" id="PTHR43297:SF2">
    <property type="entry name" value="DIPEPTIDE TRANSPORT ATP-BINDING PROTEIN DPPD"/>
    <property type="match status" value="1"/>
</dbReference>
<evidence type="ECO:0000313" key="14">
    <source>
        <dbReference type="EMBL" id="KAA9089975.1"/>
    </source>
</evidence>
<dbReference type="PROSITE" id="PS50928">
    <property type="entry name" value="ABC_TM1"/>
    <property type="match status" value="1"/>
</dbReference>
<dbReference type="InterPro" id="IPR000515">
    <property type="entry name" value="MetI-like"/>
</dbReference>
<dbReference type="InterPro" id="IPR035906">
    <property type="entry name" value="MetI-like_sf"/>
</dbReference>
<dbReference type="CDD" id="cd03257">
    <property type="entry name" value="ABC_NikE_OppD_transporters"/>
    <property type="match status" value="1"/>
</dbReference>
<comment type="similarity">
    <text evidence="11">Belongs to the binding-protein-dependent transport system permease family.</text>
</comment>
<feature type="transmembrane region" description="Helical" evidence="11">
    <location>
        <begin position="249"/>
        <end position="272"/>
    </location>
</feature>
<evidence type="ECO:0000259" key="13">
    <source>
        <dbReference type="PROSITE" id="PS50928"/>
    </source>
</evidence>
<dbReference type="AlphaFoldDB" id="A0A5J5IYP2"/>
<evidence type="ECO:0000313" key="15">
    <source>
        <dbReference type="Proteomes" id="UP000327039"/>
    </source>
</evidence>
<dbReference type="PANTHER" id="PTHR43297">
    <property type="entry name" value="OLIGOPEPTIDE TRANSPORT ATP-BINDING PROTEIN APPD"/>
    <property type="match status" value="1"/>
</dbReference>
<reference evidence="15" key="1">
    <citation type="submission" date="2019-09" db="EMBL/GenBank/DDBJ databases">
        <title>Mumia zhuanghuii sp. nov. isolated from the intestinal contents of plateau pika (Ochotona curzoniae) in the Qinghai-Tibet plateau of China.</title>
        <authorList>
            <person name="Tian Z."/>
        </authorList>
    </citation>
    <scope>NUCLEOTIDE SEQUENCE [LARGE SCALE GENOMIC DNA]</scope>
    <source>
        <strain evidence="15">DSM 25564</strain>
    </source>
</reference>
<evidence type="ECO:0000256" key="1">
    <source>
        <dbReference type="ARBA" id="ARBA00004141"/>
    </source>
</evidence>
<feature type="transmembrane region" description="Helical" evidence="11">
    <location>
        <begin position="88"/>
        <end position="111"/>
    </location>
</feature>
<dbReference type="Gene3D" id="1.10.3720.10">
    <property type="entry name" value="MetI-like"/>
    <property type="match status" value="1"/>
</dbReference>
<dbReference type="Proteomes" id="UP000327039">
    <property type="component" value="Unassembled WGS sequence"/>
</dbReference>
<evidence type="ECO:0000256" key="10">
    <source>
        <dbReference type="ARBA" id="ARBA00023136"/>
    </source>
</evidence>
<dbReference type="InterPro" id="IPR050388">
    <property type="entry name" value="ABC_Ni/Peptide_Import"/>
</dbReference>
<evidence type="ECO:0000256" key="9">
    <source>
        <dbReference type="ARBA" id="ARBA00022989"/>
    </source>
</evidence>
<dbReference type="CDD" id="cd06261">
    <property type="entry name" value="TM_PBP2"/>
    <property type="match status" value="1"/>
</dbReference>
<dbReference type="EMBL" id="VYRZ01000001">
    <property type="protein sequence ID" value="KAA9089975.1"/>
    <property type="molecule type" value="Genomic_DNA"/>
</dbReference>
<dbReference type="InterPro" id="IPR003439">
    <property type="entry name" value="ABC_transporter-like_ATP-bd"/>
</dbReference>
<keyword evidence="8 14" id="KW-0067">ATP-binding</keyword>
<evidence type="ECO:0000256" key="11">
    <source>
        <dbReference type="RuleBase" id="RU363032"/>
    </source>
</evidence>
<evidence type="ECO:0000256" key="5">
    <source>
        <dbReference type="ARBA" id="ARBA00022475"/>
    </source>
</evidence>
<dbReference type="Pfam" id="PF00005">
    <property type="entry name" value="ABC_tran"/>
    <property type="match status" value="1"/>
</dbReference>
<evidence type="ECO:0000259" key="12">
    <source>
        <dbReference type="PROSITE" id="PS50893"/>
    </source>
</evidence>
<feature type="transmembrane region" description="Helical" evidence="11">
    <location>
        <begin position="206"/>
        <end position="229"/>
    </location>
</feature>
<protein>
    <submittedName>
        <fullName evidence="14">Dipeptide/oligopeptide/nickel ABC transporter permease/ATP-binding protein</fullName>
    </submittedName>
</protein>
<comment type="subcellular location">
    <subcellularLocation>
        <location evidence="11">Cell membrane</location>
        <topology evidence="11">Multi-pass membrane protein</topology>
    </subcellularLocation>
    <subcellularLocation>
        <location evidence="2">Cell membrane</location>
        <topology evidence="2">Peripheral membrane protein</topology>
    </subcellularLocation>
    <subcellularLocation>
        <location evidence="1">Membrane</location>
        <topology evidence="1">Multi-pass membrane protein</topology>
    </subcellularLocation>
</comment>
<dbReference type="Pfam" id="PF00528">
    <property type="entry name" value="BPD_transp_1"/>
    <property type="match status" value="1"/>
</dbReference>
<evidence type="ECO:0000256" key="2">
    <source>
        <dbReference type="ARBA" id="ARBA00004202"/>
    </source>
</evidence>
<dbReference type="OrthoDB" id="3677453at2"/>
<evidence type="ECO:0000256" key="7">
    <source>
        <dbReference type="ARBA" id="ARBA00022741"/>
    </source>
</evidence>
<dbReference type="SUPFAM" id="SSF161098">
    <property type="entry name" value="MetI-like"/>
    <property type="match status" value="1"/>
</dbReference>
<dbReference type="GO" id="GO:0016887">
    <property type="term" value="F:ATP hydrolysis activity"/>
    <property type="evidence" value="ECO:0007669"/>
    <property type="project" value="InterPro"/>
</dbReference>
<name>A0A5J5IYP2_9MICO</name>
<sequence>MEAESTSKSPRRGPWRRLLRDSQAVLTGGFLVLAFAAGVLAPLITQHGPNDSSLSAVNAPVGTEGYLLGGDQSGRDIFARLIYSINTAAISGLIGAGVAIVIGMTAGLIGGYFGTRLRAGIEWLFSLIMAFPGLLILIALMPLTGGDFRATMLIFGILLSPGIYRIVRNVTVGVKGELFVDAARVSGVSTIRILLRHVMPVVRGPVIIATAFLIGTSIGVQSGLAFLGLGSAEEPSFGAMLSSGFQNLYVHPLQFIWPAALWGLMSASLVLLGNSLRDALEGERPQAAKLGTKATRQRRAATGDPANIAAGQSDVVLAIRDLRLGYPKPDGEMREILKGVSLELRVGETLGLVGESGSGKTQTAFAALGLLPPAARITAGSILLEGREILDLSEKDLRSLRGGTIAYVPQEPMSSLDSTFTIGSQLVEGIRATTSRSKREARAYALQLLARVGIADPRATFASYPHQISGGMAQRVLIAAAVAGKPKVLIADEPTTALDVTIQAEILDLLRDLQAEMGMAILLVTHNFGVVADMCDRIVVMRQGEIVESGDVFTVFRDPEHPYTRKLLDSILDDDFVEIDVEDLTPTTSGTRA</sequence>
<keyword evidence="7" id="KW-0547">Nucleotide-binding</keyword>
<evidence type="ECO:0000256" key="6">
    <source>
        <dbReference type="ARBA" id="ARBA00022692"/>
    </source>
</evidence>
<dbReference type="GO" id="GO:0055085">
    <property type="term" value="P:transmembrane transport"/>
    <property type="evidence" value="ECO:0007669"/>
    <property type="project" value="InterPro"/>
</dbReference>